<dbReference type="AlphaFoldDB" id="A0A290ZEQ4"/>
<evidence type="ECO:0000313" key="1">
    <source>
        <dbReference type="EMBL" id="ATE57449.1"/>
    </source>
</evidence>
<reference evidence="1" key="1">
    <citation type="submission" date="2017-09" db="EMBL/GenBank/DDBJ databases">
        <title>Complete Genome Sequence of ansamitocin-producing Bacterium Actinosynnema pretiosum X47.</title>
        <authorList>
            <person name="Cao G."/>
            <person name="Zong G."/>
            <person name="Zhong C."/>
            <person name="Fu J."/>
        </authorList>
    </citation>
    <scope>NUCLEOTIDE SEQUENCE [LARGE SCALE GENOMIC DNA]</scope>
    <source>
        <strain evidence="1">X47</strain>
    </source>
</reference>
<gene>
    <name evidence="1" type="ORF">CNX65_32490</name>
</gene>
<proteinExistence type="predicted"/>
<keyword evidence="2" id="KW-1185">Reference proteome</keyword>
<dbReference type="KEGG" id="apre:CNX65_32490"/>
<sequence length="106" mass="10944">MTGGQVQLEVEAVVAAARKLGAVGEDFGERIAALTSALAAEGACWGGDESGQQFAKAYEPNAAKAQDVMKKAAGAMASIADGLTEQAESMRRLDDEIRARMGRADG</sequence>
<protein>
    <recommendedName>
        <fullName evidence="3">WXG100 family type VII secretion target</fullName>
    </recommendedName>
</protein>
<accession>A0A290ZEQ4</accession>
<evidence type="ECO:0000313" key="2">
    <source>
        <dbReference type="Proteomes" id="UP000218505"/>
    </source>
</evidence>
<dbReference type="Proteomes" id="UP000218505">
    <property type="component" value="Chromosome"/>
</dbReference>
<dbReference type="InterPro" id="IPR036689">
    <property type="entry name" value="ESAT-6-like_sf"/>
</dbReference>
<dbReference type="Gene3D" id="1.10.287.1060">
    <property type="entry name" value="ESAT-6-like"/>
    <property type="match status" value="1"/>
</dbReference>
<dbReference type="EMBL" id="CP023445">
    <property type="protein sequence ID" value="ATE57449.1"/>
    <property type="molecule type" value="Genomic_DNA"/>
</dbReference>
<organism evidence="1 2">
    <name type="scientific">Actinosynnema pretiosum</name>
    <dbReference type="NCBI Taxonomy" id="42197"/>
    <lineage>
        <taxon>Bacteria</taxon>
        <taxon>Bacillati</taxon>
        <taxon>Actinomycetota</taxon>
        <taxon>Actinomycetes</taxon>
        <taxon>Pseudonocardiales</taxon>
        <taxon>Pseudonocardiaceae</taxon>
        <taxon>Actinosynnema</taxon>
    </lineage>
</organism>
<dbReference type="RefSeq" id="WP_096497132.1">
    <property type="nucleotide sequence ID" value="NZ_CP023445.1"/>
</dbReference>
<name>A0A290ZEQ4_9PSEU</name>
<evidence type="ECO:0008006" key="3">
    <source>
        <dbReference type="Google" id="ProtNLM"/>
    </source>
</evidence>
<dbReference type="SUPFAM" id="SSF140453">
    <property type="entry name" value="EsxAB dimer-like"/>
    <property type="match status" value="1"/>
</dbReference>